<dbReference type="GeneID" id="93650944"/>
<dbReference type="EMBL" id="JAEOAQ010000002">
    <property type="protein sequence ID" value="KAG5420434.1"/>
    <property type="molecule type" value="Genomic_DNA"/>
</dbReference>
<dbReference type="OrthoDB" id="4088947at2759"/>
<keyword evidence="3" id="KW-1185">Reference proteome</keyword>
<gene>
    <name evidence="2" type="ORF">I9W82_002315</name>
</gene>
<comment type="caution">
    <text evidence="2">The sequence shown here is derived from an EMBL/GenBank/DDBJ whole genome shotgun (WGS) entry which is preliminary data.</text>
</comment>
<dbReference type="AlphaFoldDB" id="A0A8H7ZHY3"/>
<keyword evidence="1" id="KW-0812">Transmembrane</keyword>
<keyword evidence="1" id="KW-1133">Transmembrane helix</keyword>
<evidence type="ECO:0000313" key="3">
    <source>
        <dbReference type="Proteomes" id="UP000669133"/>
    </source>
</evidence>
<sequence>MNQRLIRNAQSIMLAGLARPTTHIPFRFIGNRAFHPRQFNKANYEALVKNAVHMNHNGVNGTAPGVGKKLPIKTILILIATASSSSMLLYATIQYFRIKDELDQSKETHVSKSIFLPLWFNSNILWKKSLNYPEGLRYVDMGYYHYLTTEMMQNNTNGSKSDVDNYCDELQQHNIKYAVLEKLSSNNQIRAIFGLPLTLNTKANSKFNIWVELLYPSVSGMQMNISQSSPKSHDVSFNWAIKSINWNSIKDDTLSPIGLGMARIGSNAETKIHEKSSGKIHEIHQSKDKVTLNPNRDYAIRFQSEFSISDKVADKHGKIKYIGTIDFDHLLINRGVIITDIELIYNNTSYKII</sequence>
<accession>A0A8H7ZHY3</accession>
<dbReference type="RefSeq" id="XP_067549550.1">
    <property type="nucleotide sequence ID" value="XM_067691157.1"/>
</dbReference>
<protein>
    <submittedName>
        <fullName evidence="2">Uncharacterized protein</fullName>
    </submittedName>
</protein>
<evidence type="ECO:0000256" key="1">
    <source>
        <dbReference type="SAM" id="Phobius"/>
    </source>
</evidence>
<reference evidence="2 3" key="1">
    <citation type="submission" date="2020-12" db="EMBL/GenBank/DDBJ databases">
        <title>Effect of drift, selection, and recombination on the evolution of hybrid genomes in Candida yeast pathogens.</title>
        <authorList>
            <person name="Mixao V."/>
            <person name="Ksiezopolska E."/>
            <person name="Saus E."/>
            <person name="Boekhout T."/>
            <person name="Gacser A."/>
            <person name="Gabaldon T."/>
        </authorList>
    </citation>
    <scope>NUCLEOTIDE SEQUENCE [LARGE SCALE GENOMIC DNA]</scope>
    <source>
        <strain evidence="2 3">BP57</strain>
    </source>
</reference>
<name>A0A8H7ZHY3_9ASCO</name>
<feature type="transmembrane region" description="Helical" evidence="1">
    <location>
        <begin position="75"/>
        <end position="96"/>
    </location>
</feature>
<proteinExistence type="predicted"/>
<keyword evidence="1" id="KW-0472">Membrane</keyword>
<evidence type="ECO:0000313" key="2">
    <source>
        <dbReference type="EMBL" id="KAG5420434.1"/>
    </source>
</evidence>
<organism evidence="2 3">
    <name type="scientific">Candida metapsilosis</name>
    <dbReference type="NCBI Taxonomy" id="273372"/>
    <lineage>
        <taxon>Eukaryota</taxon>
        <taxon>Fungi</taxon>
        <taxon>Dikarya</taxon>
        <taxon>Ascomycota</taxon>
        <taxon>Saccharomycotina</taxon>
        <taxon>Pichiomycetes</taxon>
        <taxon>Debaryomycetaceae</taxon>
        <taxon>Candida/Lodderomyces clade</taxon>
        <taxon>Candida</taxon>
    </lineage>
</organism>
<dbReference type="Proteomes" id="UP000669133">
    <property type="component" value="Unassembled WGS sequence"/>
</dbReference>